<feature type="transmembrane region" description="Helical" evidence="2">
    <location>
        <begin position="26"/>
        <end position="46"/>
    </location>
</feature>
<reference evidence="3 4" key="1">
    <citation type="submission" date="2024-09" db="EMBL/GenBank/DDBJ databases">
        <authorList>
            <person name="Sun Q."/>
            <person name="Mori K."/>
        </authorList>
    </citation>
    <scope>NUCLEOTIDE SEQUENCE [LARGE SCALE GENOMIC DNA]</scope>
    <source>
        <strain evidence="3 4">JCM 1334</strain>
    </source>
</reference>
<organism evidence="3 4">
    <name type="scientific">Arthrobacter ramosus</name>
    <dbReference type="NCBI Taxonomy" id="1672"/>
    <lineage>
        <taxon>Bacteria</taxon>
        <taxon>Bacillati</taxon>
        <taxon>Actinomycetota</taxon>
        <taxon>Actinomycetes</taxon>
        <taxon>Micrococcales</taxon>
        <taxon>Micrococcaceae</taxon>
        <taxon>Arthrobacter</taxon>
    </lineage>
</organism>
<comment type="caution">
    <text evidence="3">The sequence shown here is derived from an EMBL/GenBank/DDBJ whole genome shotgun (WGS) entry which is preliminary data.</text>
</comment>
<gene>
    <name evidence="3" type="ORF">ACFFP1_05505</name>
</gene>
<accession>A0ABV5XW61</accession>
<dbReference type="EMBL" id="JBHMBC010000007">
    <property type="protein sequence ID" value="MFB9818952.1"/>
    <property type="molecule type" value="Genomic_DNA"/>
</dbReference>
<keyword evidence="4" id="KW-1185">Reference proteome</keyword>
<feature type="region of interest" description="Disordered" evidence="1">
    <location>
        <begin position="54"/>
        <end position="81"/>
    </location>
</feature>
<keyword evidence="2" id="KW-0812">Transmembrane</keyword>
<keyword evidence="2" id="KW-1133">Transmembrane helix</keyword>
<feature type="compositionally biased region" description="Basic residues" evidence="1">
    <location>
        <begin position="63"/>
        <end position="74"/>
    </location>
</feature>
<evidence type="ECO:0000313" key="4">
    <source>
        <dbReference type="Proteomes" id="UP001589702"/>
    </source>
</evidence>
<evidence type="ECO:0000313" key="3">
    <source>
        <dbReference type="EMBL" id="MFB9818952.1"/>
    </source>
</evidence>
<protein>
    <submittedName>
        <fullName evidence="3">Uncharacterized protein</fullName>
    </submittedName>
</protein>
<evidence type="ECO:0000256" key="2">
    <source>
        <dbReference type="SAM" id="Phobius"/>
    </source>
</evidence>
<keyword evidence="2" id="KW-0472">Membrane</keyword>
<evidence type="ECO:0000256" key="1">
    <source>
        <dbReference type="SAM" id="MobiDB-lite"/>
    </source>
</evidence>
<name>A0ABV5XW61_ARTRM</name>
<proteinExistence type="predicted"/>
<sequence>MGFVSVLEAGFNGGSFLNYGEDYSSMFMASLFAVATGSYAFGVYLLGRRERQPQVVAGESRTRRTPGFRRHKPPSRPPAGP</sequence>
<dbReference type="Proteomes" id="UP001589702">
    <property type="component" value="Unassembled WGS sequence"/>
</dbReference>
<dbReference type="RefSeq" id="WP_234748480.1">
    <property type="nucleotide sequence ID" value="NZ_BAAAWN010000001.1"/>
</dbReference>